<evidence type="ECO:0000313" key="2">
    <source>
        <dbReference type="Proteomes" id="UP000290433"/>
    </source>
</evidence>
<name>A0A444W255_9FLAO</name>
<gene>
    <name evidence="1" type="ORF">NU08_1397</name>
</gene>
<evidence type="ECO:0000313" key="1">
    <source>
        <dbReference type="EMBL" id="RYJ39728.1"/>
    </source>
</evidence>
<reference evidence="1 2" key="1">
    <citation type="submission" date="2014-12" db="EMBL/GenBank/DDBJ databases">
        <title>Genome sequence of Flavobacterium anhuiense RCM74.</title>
        <authorList>
            <person name="Kim J.F."/>
            <person name="Song J.Y."/>
            <person name="Kwak M.-J."/>
            <person name="Lee S.-W."/>
        </authorList>
    </citation>
    <scope>NUCLEOTIDE SEQUENCE [LARGE SCALE GENOMIC DNA]</scope>
    <source>
        <strain evidence="1 2">RCM74</strain>
    </source>
</reference>
<proteinExistence type="predicted"/>
<comment type="caution">
    <text evidence="1">The sequence shown here is derived from an EMBL/GenBank/DDBJ whole genome shotgun (WGS) entry which is preliminary data.</text>
</comment>
<organism evidence="1 2">
    <name type="scientific">Flavobacterium anhuiense</name>
    <dbReference type="NCBI Taxonomy" id="459526"/>
    <lineage>
        <taxon>Bacteria</taxon>
        <taxon>Pseudomonadati</taxon>
        <taxon>Bacteroidota</taxon>
        <taxon>Flavobacteriia</taxon>
        <taxon>Flavobacteriales</taxon>
        <taxon>Flavobacteriaceae</taxon>
        <taxon>Flavobacterium</taxon>
    </lineage>
</organism>
<dbReference type="RefSeq" id="WP_129746408.1">
    <property type="nucleotide sequence ID" value="NZ_JUIV01000003.1"/>
</dbReference>
<protein>
    <submittedName>
        <fullName evidence="1">Uncharacterized protein</fullName>
    </submittedName>
</protein>
<dbReference type="OrthoDB" id="1451537at2"/>
<dbReference type="Proteomes" id="UP000290433">
    <property type="component" value="Unassembled WGS sequence"/>
</dbReference>
<dbReference type="EMBL" id="JUIV01000003">
    <property type="protein sequence ID" value="RYJ39728.1"/>
    <property type="molecule type" value="Genomic_DNA"/>
</dbReference>
<sequence>MKENWLYIKSPDCYDPPSVIQFNNNDINYFIIEKSNEDSLLKIKDENRSKNLAETKHQLINPNRIRFFEKGKIYYSLSNEESITENCIFENDYQKLHPTETELTENEIQNLKFEINWNGEKTIVRFNEDLDPLYIQEINKRLNREGRKILIEKLNDTLFVSFYENAALDNLLPIKYVDNQKIILYGFPQEPYEIDCQISL</sequence>
<dbReference type="AlphaFoldDB" id="A0A444W255"/>
<accession>A0A444W255</accession>